<evidence type="ECO:0000256" key="6">
    <source>
        <dbReference type="ARBA" id="ARBA00049117"/>
    </source>
</evidence>
<evidence type="ECO:0000256" key="4">
    <source>
        <dbReference type="ARBA" id="ARBA00022801"/>
    </source>
</evidence>
<comment type="caution">
    <text evidence="10">The sequence shown here is derived from an EMBL/GenBank/DDBJ whole genome shotgun (WGS) entry which is preliminary data.</text>
</comment>
<organism evidence="10 11">
    <name type="scientific">Rhizoctonia solani</name>
    <dbReference type="NCBI Taxonomy" id="456999"/>
    <lineage>
        <taxon>Eukaryota</taxon>
        <taxon>Fungi</taxon>
        <taxon>Dikarya</taxon>
        <taxon>Basidiomycota</taxon>
        <taxon>Agaricomycotina</taxon>
        <taxon>Agaricomycetes</taxon>
        <taxon>Cantharellales</taxon>
        <taxon>Ceratobasidiaceae</taxon>
        <taxon>Rhizoctonia</taxon>
    </lineage>
</organism>
<dbReference type="GO" id="GO:0007017">
    <property type="term" value="P:microtubule-based process"/>
    <property type="evidence" value="ECO:0007669"/>
    <property type="project" value="InterPro"/>
</dbReference>
<dbReference type="InterPro" id="IPR002452">
    <property type="entry name" value="Alpha_tubulin"/>
</dbReference>
<dbReference type="Gene3D" id="3.40.50.1440">
    <property type="entry name" value="Tubulin/FtsZ, GTPase domain"/>
    <property type="match status" value="1"/>
</dbReference>
<evidence type="ECO:0000256" key="2">
    <source>
        <dbReference type="ARBA" id="ARBA00022701"/>
    </source>
</evidence>
<keyword evidence="2 7" id="KW-0493">Microtubule</keyword>
<gene>
    <name evidence="10" type="ORF">RDB_LOCUS154985</name>
</gene>
<evidence type="ECO:0000256" key="5">
    <source>
        <dbReference type="ARBA" id="ARBA00023134"/>
    </source>
</evidence>
<dbReference type="InterPro" id="IPR036525">
    <property type="entry name" value="Tubulin/FtsZ_GTPase_sf"/>
</dbReference>
<sequence length="134" mass="14461">MSARLVSRSETRAPDGSLKDGSSKDEGLATFFSTTSSGKYVPRSLYIDSEPGVIEEVRKGTYKDLFDPETLVAGKESASKNYARGYHAVGKELIDSVMDKIRRLAEACSYPRGFIVFRSSGGGTGSGFGARLFT</sequence>
<feature type="non-terminal residue" evidence="10">
    <location>
        <position position="1"/>
    </location>
</feature>
<feature type="domain" description="Tubulin/FtsZ GTPase" evidence="9">
    <location>
        <begin position="28"/>
        <end position="134"/>
    </location>
</feature>
<dbReference type="PROSITE" id="PS00227">
    <property type="entry name" value="TUBULIN"/>
    <property type="match status" value="1"/>
</dbReference>
<dbReference type="GO" id="GO:0005874">
    <property type="term" value="C:microtubule"/>
    <property type="evidence" value="ECO:0007669"/>
    <property type="project" value="UniProtKB-KW"/>
</dbReference>
<comment type="function">
    <text evidence="7">Tubulin is the major constituent of microtubules, a cylinder consisting of laterally associated linear protofilaments composed of alpha- and beta-tubulin heterodimers. Microtubules grow by the addition of GTP-tubulin dimers to the microtubule end, where a stabilizing cap forms. Below the cap, tubulin dimers are in GDP-bound state, owing to GTPase activity of alpha-tubulin.</text>
</comment>
<dbReference type="AlphaFoldDB" id="A0A8H3HAM2"/>
<keyword evidence="4" id="KW-0378">Hydrolase</keyword>
<evidence type="ECO:0000313" key="11">
    <source>
        <dbReference type="Proteomes" id="UP000663843"/>
    </source>
</evidence>
<accession>A0A8H3HAM2</accession>
<dbReference type="Pfam" id="PF00091">
    <property type="entry name" value="Tubulin"/>
    <property type="match status" value="1"/>
</dbReference>
<comment type="subunit">
    <text evidence="7">Dimer of alpha and beta chains. A typical microtubule is a hollow water-filled tube with an outer diameter of 25 nm and an inner diameter of 15 nM. Alpha-beta heterodimers associate head-to-tail to form protofilaments running lengthwise along the microtubule wall with the beta-tubulin subunit facing the microtubule plus end conferring a structural polarity. Microtubules usually have 13 protofilaments but different protofilament numbers can be found in some organisms and specialized cells.</text>
</comment>
<comment type="similarity">
    <text evidence="1 7">Belongs to the tubulin family.</text>
</comment>
<feature type="region of interest" description="Disordered" evidence="8">
    <location>
        <begin position="1"/>
        <end position="29"/>
    </location>
</feature>
<evidence type="ECO:0000256" key="3">
    <source>
        <dbReference type="ARBA" id="ARBA00022741"/>
    </source>
</evidence>
<dbReference type="InterPro" id="IPR017975">
    <property type="entry name" value="Tubulin_CS"/>
</dbReference>
<keyword evidence="5 7" id="KW-0342">GTP-binding</keyword>
<protein>
    <recommendedName>
        <fullName evidence="7">Tubulin alpha chain</fullName>
    </recommendedName>
</protein>
<dbReference type="GO" id="GO:0016787">
    <property type="term" value="F:hydrolase activity"/>
    <property type="evidence" value="ECO:0007669"/>
    <property type="project" value="UniProtKB-KW"/>
</dbReference>
<keyword evidence="3 7" id="KW-0547">Nucleotide-binding</keyword>
<dbReference type="InterPro" id="IPR000217">
    <property type="entry name" value="Tubulin"/>
</dbReference>
<reference evidence="10" key="1">
    <citation type="submission" date="2021-01" db="EMBL/GenBank/DDBJ databases">
        <authorList>
            <person name="Kaushik A."/>
        </authorList>
    </citation>
    <scope>NUCLEOTIDE SEQUENCE</scope>
    <source>
        <strain evidence="10">AG2-2IIIB</strain>
    </source>
</reference>
<evidence type="ECO:0000256" key="7">
    <source>
        <dbReference type="RuleBase" id="RU000352"/>
    </source>
</evidence>
<evidence type="ECO:0000313" key="10">
    <source>
        <dbReference type="EMBL" id="CAE6512591.1"/>
    </source>
</evidence>
<dbReference type="InterPro" id="IPR003008">
    <property type="entry name" value="Tubulin_FtsZ_GTPase"/>
</dbReference>
<dbReference type="SMART" id="SM00864">
    <property type="entry name" value="Tubulin"/>
    <property type="match status" value="1"/>
</dbReference>
<dbReference type="Proteomes" id="UP000663843">
    <property type="component" value="Unassembled WGS sequence"/>
</dbReference>
<feature type="compositionally biased region" description="Basic and acidic residues" evidence="8">
    <location>
        <begin position="7"/>
        <end position="27"/>
    </location>
</feature>
<dbReference type="GO" id="GO:0005525">
    <property type="term" value="F:GTP binding"/>
    <property type="evidence" value="ECO:0007669"/>
    <property type="project" value="UniProtKB-UniRule"/>
</dbReference>
<proteinExistence type="inferred from homology"/>
<dbReference type="PANTHER" id="PTHR11588">
    <property type="entry name" value="TUBULIN"/>
    <property type="match status" value="1"/>
</dbReference>
<dbReference type="PRINTS" id="PR01161">
    <property type="entry name" value="TUBULIN"/>
</dbReference>
<comment type="catalytic activity">
    <reaction evidence="6">
        <text>GTP + H2O = GDP + phosphate + H(+)</text>
        <dbReference type="Rhea" id="RHEA:19669"/>
        <dbReference type="ChEBI" id="CHEBI:15377"/>
        <dbReference type="ChEBI" id="CHEBI:15378"/>
        <dbReference type="ChEBI" id="CHEBI:37565"/>
        <dbReference type="ChEBI" id="CHEBI:43474"/>
        <dbReference type="ChEBI" id="CHEBI:58189"/>
    </reaction>
    <physiologicalReaction direction="left-to-right" evidence="6">
        <dbReference type="Rhea" id="RHEA:19670"/>
    </physiologicalReaction>
</comment>
<dbReference type="PRINTS" id="PR01162">
    <property type="entry name" value="ALPHATUBULIN"/>
</dbReference>
<dbReference type="EMBL" id="CAJMWT010006083">
    <property type="protein sequence ID" value="CAE6512591.1"/>
    <property type="molecule type" value="Genomic_DNA"/>
</dbReference>
<evidence type="ECO:0000256" key="8">
    <source>
        <dbReference type="SAM" id="MobiDB-lite"/>
    </source>
</evidence>
<dbReference type="GO" id="GO:0005200">
    <property type="term" value="F:structural constituent of cytoskeleton"/>
    <property type="evidence" value="ECO:0007669"/>
    <property type="project" value="InterPro"/>
</dbReference>
<evidence type="ECO:0000256" key="1">
    <source>
        <dbReference type="ARBA" id="ARBA00009636"/>
    </source>
</evidence>
<evidence type="ECO:0000259" key="9">
    <source>
        <dbReference type="SMART" id="SM00864"/>
    </source>
</evidence>
<name>A0A8H3HAM2_9AGAM</name>
<dbReference type="SUPFAM" id="SSF52490">
    <property type="entry name" value="Tubulin nucleotide-binding domain-like"/>
    <property type="match status" value="1"/>
</dbReference>